<dbReference type="EMBL" id="BARS01028781">
    <property type="protein sequence ID" value="GAF99552.1"/>
    <property type="molecule type" value="Genomic_DNA"/>
</dbReference>
<feature type="compositionally biased region" description="Basic and acidic residues" evidence="1">
    <location>
        <begin position="12"/>
        <end position="26"/>
    </location>
</feature>
<sequence>MAKKPTKKKTVKKDYSRDAIQKKVVDTHQASKPNKETGR</sequence>
<evidence type="ECO:0000313" key="2">
    <source>
        <dbReference type="EMBL" id="GAF99552.1"/>
    </source>
</evidence>
<reference evidence="2" key="1">
    <citation type="journal article" date="2014" name="Front. Microbiol.">
        <title>High frequency of phylogenetically diverse reductive dehalogenase-homologous genes in deep subseafloor sedimentary metagenomes.</title>
        <authorList>
            <person name="Kawai M."/>
            <person name="Futagami T."/>
            <person name="Toyoda A."/>
            <person name="Takaki Y."/>
            <person name="Nishi S."/>
            <person name="Hori S."/>
            <person name="Arai W."/>
            <person name="Tsubouchi T."/>
            <person name="Morono Y."/>
            <person name="Uchiyama I."/>
            <person name="Ito T."/>
            <person name="Fujiyama A."/>
            <person name="Inagaki F."/>
            <person name="Takami H."/>
        </authorList>
    </citation>
    <scope>NUCLEOTIDE SEQUENCE</scope>
    <source>
        <strain evidence="2">Expedition CK06-06</strain>
    </source>
</reference>
<gene>
    <name evidence="2" type="ORF">S01H1_45077</name>
</gene>
<comment type="caution">
    <text evidence="2">The sequence shown here is derived from an EMBL/GenBank/DDBJ whole genome shotgun (WGS) entry which is preliminary data.</text>
</comment>
<proteinExistence type="predicted"/>
<feature type="compositionally biased region" description="Basic residues" evidence="1">
    <location>
        <begin position="1"/>
        <end position="11"/>
    </location>
</feature>
<accession>X0UGP0</accession>
<feature type="region of interest" description="Disordered" evidence="1">
    <location>
        <begin position="1"/>
        <end position="39"/>
    </location>
</feature>
<name>X0UGP0_9ZZZZ</name>
<protein>
    <submittedName>
        <fullName evidence="2">Uncharacterized protein</fullName>
    </submittedName>
</protein>
<feature type="non-terminal residue" evidence="2">
    <location>
        <position position="39"/>
    </location>
</feature>
<dbReference type="AlphaFoldDB" id="X0UGP0"/>
<organism evidence="2">
    <name type="scientific">marine sediment metagenome</name>
    <dbReference type="NCBI Taxonomy" id="412755"/>
    <lineage>
        <taxon>unclassified sequences</taxon>
        <taxon>metagenomes</taxon>
        <taxon>ecological metagenomes</taxon>
    </lineage>
</organism>
<evidence type="ECO:0000256" key="1">
    <source>
        <dbReference type="SAM" id="MobiDB-lite"/>
    </source>
</evidence>